<organism evidence="1 2">
    <name type="scientific">Streptomyces chisholmiae</name>
    <dbReference type="NCBI Taxonomy" id="3075540"/>
    <lineage>
        <taxon>Bacteria</taxon>
        <taxon>Bacillati</taxon>
        <taxon>Actinomycetota</taxon>
        <taxon>Actinomycetes</taxon>
        <taxon>Kitasatosporales</taxon>
        <taxon>Streptomycetaceae</taxon>
        <taxon>Streptomyces</taxon>
    </lineage>
</organism>
<dbReference type="RefSeq" id="WP_311668050.1">
    <property type="nucleotide sequence ID" value="NZ_JAVREO010000009.1"/>
</dbReference>
<protein>
    <submittedName>
        <fullName evidence="1">Uncharacterized protein</fullName>
    </submittedName>
</protein>
<dbReference type="InterPro" id="IPR043991">
    <property type="entry name" value="Gp3-like"/>
</dbReference>
<proteinExistence type="predicted"/>
<sequence length="229" mass="24740">MALRIFDTDPASRPKPRFPDDVVGRFRSGRMVGTRPEALSEWRVTTGDPEVAAEVAELLGGEPAEWQTTGEDYLEVLTDAESVRVVIDGPDALSADMKLWGPRGQLVHHCDGVSFLSPDEDAGKPCGCPELLADRKAYAKSGRGPSPSVNLVFRLAENTGLGLFRFGSSSWKLAEVVHEINAALTNVGGPARSELTLELVQFRTKAGVDVAFRKPAVKVLGPWNVETAE</sequence>
<evidence type="ECO:0000313" key="1">
    <source>
        <dbReference type="EMBL" id="MDT0267968.1"/>
    </source>
</evidence>
<dbReference type="Proteomes" id="UP001183410">
    <property type="component" value="Unassembled WGS sequence"/>
</dbReference>
<reference evidence="2" key="1">
    <citation type="submission" date="2023-07" db="EMBL/GenBank/DDBJ databases">
        <title>30 novel species of actinomycetes from the DSMZ collection.</title>
        <authorList>
            <person name="Nouioui I."/>
        </authorList>
    </citation>
    <scope>NUCLEOTIDE SEQUENCE [LARGE SCALE GENOMIC DNA]</scope>
    <source>
        <strain evidence="2">DSM 44915</strain>
    </source>
</reference>
<accession>A0ABU2JUT2</accession>
<keyword evidence="2" id="KW-1185">Reference proteome</keyword>
<dbReference type="EMBL" id="JAVREO010000009">
    <property type="protein sequence ID" value="MDT0267968.1"/>
    <property type="molecule type" value="Genomic_DNA"/>
</dbReference>
<name>A0ABU2JUT2_9ACTN</name>
<gene>
    <name evidence="1" type="ORF">RM844_16940</name>
</gene>
<evidence type="ECO:0000313" key="2">
    <source>
        <dbReference type="Proteomes" id="UP001183410"/>
    </source>
</evidence>
<dbReference type="Pfam" id="PF18897">
    <property type="entry name" value="Gp3-like"/>
    <property type="match status" value="1"/>
</dbReference>
<comment type="caution">
    <text evidence="1">The sequence shown here is derived from an EMBL/GenBank/DDBJ whole genome shotgun (WGS) entry which is preliminary data.</text>
</comment>